<evidence type="ECO:0000313" key="4">
    <source>
        <dbReference type="Proteomes" id="UP000642070"/>
    </source>
</evidence>
<protein>
    <submittedName>
        <fullName evidence="3">Uncharacterized protein</fullName>
    </submittedName>
</protein>
<reference evidence="3" key="2">
    <citation type="submission" date="2020-09" db="EMBL/GenBank/DDBJ databases">
        <authorList>
            <person name="Sun Q."/>
            <person name="Ohkuma M."/>
        </authorList>
    </citation>
    <scope>NUCLEOTIDE SEQUENCE</scope>
    <source>
        <strain evidence="3">JCM 19831</strain>
    </source>
</reference>
<evidence type="ECO:0000313" key="3">
    <source>
        <dbReference type="EMBL" id="GGM61770.1"/>
    </source>
</evidence>
<keyword evidence="1" id="KW-0175">Coiled coil</keyword>
<sequence length="156" mass="18333">MSITPVAATLPAATATGVAGAAPARGLQDQLDQQRSDQPLDQRLDQQRLDRQRLDDQRQLDTQDALRQDLVRRDRQQADDLRTYQDQQNRLRQQRVQDRQRLDDQQRIQEQLQLEETLRQRAEDTRLDFERAADAIQQQRLQQTQSLFTGRLDVYL</sequence>
<proteinExistence type="predicted"/>
<name>A0A917X3K7_9ACTN</name>
<dbReference type="AlphaFoldDB" id="A0A917X3K7"/>
<dbReference type="EMBL" id="BMPI01000045">
    <property type="protein sequence ID" value="GGM61770.1"/>
    <property type="molecule type" value="Genomic_DNA"/>
</dbReference>
<organism evidence="3 4">
    <name type="scientific">Dactylosporangium sucinum</name>
    <dbReference type="NCBI Taxonomy" id="1424081"/>
    <lineage>
        <taxon>Bacteria</taxon>
        <taxon>Bacillati</taxon>
        <taxon>Actinomycetota</taxon>
        <taxon>Actinomycetes</taxon>
        <taxon>Micromonosporales</taxon>
        <taxon>Micromonosporaceae</taxon>
        <taxon>Dactylosporangium</taxon>
    </lineage>
</organism>
<feature type="coiled-coil region" evidence="1">
    <location>
        <begin position="105"/>
        <end position="139"/>
    </location>
</feature>
<dbReference type="RefSeq" id="WP_190254682.1">
    <property type="nucleotide sequence ID" value="NZ_BMPI01000045.1"/>
</dbReference>
<keyword evidence="4" id="KW-1185">Reference proteome</keyword>
<evidence type="ECO:0000256" key="1">
    <source>
        <dbReference type="SAM" id="Coils"/>
    </source>
</evidence>
<feature type="region of interest" description="Disordered" evidence="2">
    <location>
        <begin position="51"/>
        <end position="98"/>
    </location>
</feature>
<feature type="compositionally biased region" description="Basic and acidic residues" evidence="2">
    <location>
        <begin position="51"/>
        <end position="83"/>
    </location>
</feature>
<evidence type="ECO:0000256" key="2">
    <source>
        <dbReference type="SAM" id="MobiDB-lite"/>
    </source>
</evidence>
<gene>
    <name evidence="3" type="ORF">GCM10007977_074050</name>
</gene>
<dbReference type="Proteomes" id="UP000642070">
    <property type="component" value="Unassembled WGS sequence"/>
</dbReference>
<reference evidence="3" key="1">
    <citation type="journal article" date="2014" name="Int. J. Syst. Evol. Microbiol.">
        <title>Complete genome sequence of Corynebacterium casei LMG S-19264T (=DSM 44701T), isolated from a smear-ripened cheese.</title>
        <authorList>
            <consortium name="US DOE Joint Genome Institute (JGI-PGF)"/>
            <person name="Walter F."/>
            <person name="Albersmeier A."/>
            <person name="Kalinowski J."/>
            <person name="Ruckert C."/>
        </authorList>
    </citation>
    <scope>NUCLEOTIDE SEQUENCE</scope>
    <source>
        <strain evidence="3">JCM 19831</strain>
    </source>
</reference>
<comment type="caution">
    <text evidence="3">The sequence shown here is derived from an EMBL/GenBank/DDBJ whole genome shotgun (WGS) entry which is preliminary data.</text>
</comment>
<accession>A0A917X3K7</accession>